<evidence type="ECO:0000313" key="1">
    <source>
        <dbReference type="EMBL" id="MBD8021785.1"/>
    </source>
</evidence>
<proteinExistence type="predicted"/>
<name>A0ABR8WXH0_9MICO</name>
<dbReference type="InterPro" id="IPR019660">
    <property type="entry name" value="Put_sensory_transdc_reg_YbjN"/>
</dbReference>
<protein>
    <submittedName>
        <fullName evidence="1">YbjN domain-containing protein</fullName>
    </submittedName>
</protein>
<organism evidence="1 2">
    <name type="scientific">Brevibacterium gallinarum</name>
    <dbReference type="NCBI Taxonomy" id="2762220"/>
    <lineage>
        <taxon>Bacteria</taxon>
        <taxon>Bacillati</taxon>
        <taxon>Actinomycetota</taxon>
        <taxon>Actinomycetes</taxon>
        <taxon>Micrococcales</taxon>
        <taxon>Brevibacteriaceae</taxon>
        <taxon>Brevibacterium</taxon>
    </lineage>
</organism>
<dbReference type="EMBL" id="JACSPY010000020">
    <property type="protein sequence ID" value="MBD8021785.1"/>
    <property type="molecule type" value="Genomic_DNA"/>
</dbReference>
<evidence type="ECO:0000313" key="2">
    <source>
        <dbReference type="Proteomes" id="UP000651517"/>
    </source>
</evidence>
<dbReference type="RefSeq" id="WP_191727318.1">
    <property type="nucleotide sequence ID" value="NZ_JACSPY010000020.1"/>
</dbReference>
<dbReference type="Pfam" id="PF10722">
    <property type="entry name" value="YbjN"/>
    <property type="match status" value="1"/>
</dbReference>
<dbReference type="Proteomes" id="UP000651517">
    <property type="component" value="Unassembled WGS sequence"/>
</dbReference>
<comment type="caution">
    <text evidence="1">The sequence shown here is derived from an EMBL/GenBank/DDBJ whole genome shotgun (WGS) entry which is preliminary data.</text>
</comment>
<accession>A0ABR8WXH0</accession>
<reference evidence="1 2" key="1">
    <citation type="submission" date="2020-08" db="EMBL/GenBank/DDBJ databases">
        <title>A Genomic Blueprint of the Chicken Gut Microbiome.</title>
        <authorList>
            <person name="Gilroy R."/>
            <person name="Ravi A."/>
            <person name="Getino M."/>
            <person name="Pursley I."/>
            <person name="Horton D.L."/>
            <person name="Alikhan N.-F."/>
            <person name="Baker D."/>
            <person name="Gharbi K."/>
            <person name="Hall N."/>
            <person name="Watson M."/>
            <person name="Adriaenssens E.M."/>
            <person name="Foster-Nyarko E."/>
            <person name="Jarju S."/>
            <person name="Secka A."/>
            <person name="Antonio M."/>
            <person name="Oren A."/>
            <person name="Chaudhuri R."/>
            <person name="La Ragione R.M."/>
            <person name="Hildebrand F."/>
            <person name="Pallen M.J."/>
        </authorList>
    </citation>
    <scope>NUCLEOTIDE SEQUENCE [LARGE SCALE GENOMIC DNA]</scope>
    <source>
        <strain evidence="1 2">Re57</strain>
    </source>
</reference>
<gene>
    <name evidence="1" type="ORF">H9634_13445</name>
</gene>
<keyword evidence="2" id="KW-1185">Reference proteome</keyword>
<sequence>MTLDRIAEEFDDLDVGYELDEEHIATILDGIALVVMSPQPPVLMLTGRWLWDLQADEDVEKALAFAHEFNERAYQPRLTVEEGEDENEGTAHVYFSCSMPAGAGMTDEQLTGAVEMGLQAMSMAAAALCDEFPHLEPSDTNEEN</sequence>